<dbReference type="AlphaFoldDB" id="A0A917EBN7"/>
<proteinExistence type="predicted"/>
<organism evidence="1 2">
    <name type="scientific">Sandarakinorhabdus glacialis</name>
    <dbReference type="NCBI Taxonomy" id="1614636"/>
    <lineage>
        <taxon>Bacteria</taxon>
        <taxon>Pseudomonadati</taxon>
        <taxon>Pseudomonadota</taxon>
        <taxon>Alphaproteobacteria</taxon>
        <taxon>Sphingomonadales</taxon>
        <taxon>Sphingosinicellaceae</taxon>
        <taxon>Sandarakinorhabdus</taxon>
    </lineage>
</organism>
<protein>
    <submittedName>
        <fullName evidence="1">Uncharacterized protein</fullName>
    </submittedName>
</protein>
<sequence>MKSQHSPTDQADAADFDLFVQQQLGQRTGDERSEIERYLRANPGNDMRDWKHGSSRAVLNPNVTDSWMPDRGKAEYVRAIATSELARRLPQEVRQAASRDPNLTWSSIARRYRVRQAGER</sequence>
<evidence type="ECO:0000313" key="1">
    <source>
        <dbReference type="EMBL" id="GGE21904.1"/>
    </source>
</evidence>
<accession>A0A917EBN7</accession>
<comment type="caution">
    <text evidence="1">The sequence shown here is derived from an EMBL/GenBank/DDBJ whole genome shotgun (WGS) entry which is preliminary data.</text>
</comment>
<dbReference type="RefSeq" id="WP_188764305.1">
    <property type="nucleotide sequence ID" value="NZ_BMJM01000018.1"/>
</dbReference>
<gene>
    <name evidence="1" type="ORF">GCM10011529_30650</name>
</gene>
<reference evidence="1" key="1">
    <citation type="journal article" date="2014" name="Int. J. Syst. Evol. Microbiol.">
        <title>Complete genome sequence of Corynebacterium casei LMG S-19264T (=DSM 44701T), isolated from a smear-ripened cheese.</title>
        <authorList>
            <consortium name="US DOE Joint Genome Institute (JGI-PGF)"/>
            <person name="Walter F."/>
            <person name="Albersmeier A."/>
            <person name="Kalinowski J."/>
            <person name="Ruckert C."/>
        </authorList>
    </citation>
    <scope>NUCLEOTIDE SEQUENCE</scope>
    <source>
        <strain evidence="1">CGMCC 1.15519</strain>
    </source>
</reference>
<name>A0A917EBN7_9SPHN</name>
<reference evidence="1" key="2">
    <citation type="submission" date="2020-09" db="EMBL/GenBank/DDBJ databases">
        <authorList>
            <person name="Sun Q."/>
            <person name="Zhou Y."/>
        </authorList>
    </citation>
    <scope>NUCLEOTIDE SEQUENCE</scope>
    <source>
        <strain evidence="1">CGMCC 1.15519</strain>
    </source>
</reference>
<evidence type="ECO:0000313" key="2">
    <source>
        <dbReference type="Proteomes" id="UP000635071"/>
    </source>
</evidence>
<keyword evidence="2" id="KW-1185">Reference proteome</keyword>
<dbReference type="Proteomes" id="UP000635071">
    <property type="component" value="Unassembled WGS sequence"/>
</dbReference>
<dbReference type="EMBL" id="BMJM01000018">
    <property type="protein sequence ID" value="GGE21904.1"/>
    <property type="molecule type" value="Genomic_DNA"/>
</dbReference>